<proteinExistence type="predicted"/>
<dbReference type="InterPro" id="IPR036867">
    <property type="entry name" value="R3H_dom_sf"/>
</dbReference>
<feature type="compositionally biased region" description="Basic residues" evidence="1">
    <location>
        <begin position="31"/>
        <end position="41"/>
    </location>
</feature>
<accession>A0ABP0JIE9</accession>
<sequence>MTGPVANTAEQMAEAMDTVAAFPDAWDAKGKGVKGGKGKRQQHGDQGRKGKGGKGGGKGGKGGKNGGKEELPTERKDELEAQLIALSRGTESSATPRVGDLVEVKVLGSDPQELQGQMGPVLGIASLPSLATPAITVRLPSGETSVSASELRIVEAQRPLPEGSLSFPKSLTGMERKFVHSVCERLGLISQSFGKGDDRYITAFRPAEGSGSSGCEPSAPSPCSPSTTVIDVSGVKLDDESKRALLDAVVVPEGWVSSAERMVVCHGSFQKPKQMDHRSVVPDLLNEIATLRPGSTASLRVVTVARGENTIAVGVLGVPSADRNPHVLVATSPGAHAVVKDLHWKPWQKDALVLTGHLTEWPRDPPAA</sequence>
<dbReference type="SMART" id="SM00393">
    <property type="entry name" value="R3H"/>
    <property type="match status" value="1"/>
</dbReference>
<reference evidence="4 5" key="1">
    <citation type="submission" date="2024-02" db="EMBL/GenBank/DDBJ databases">
        <authorList>
            <person name="Chen Y."/>
            <person name="Shah S."/>
            <person name="Dougan E. K."/>
            <person name="Thang M."/>
            <person name="Chan C."/>
        </authorList>
    </citation>
    <scope>NUCLEOTIDE SEQUENCE [LARGE SCALE GENOMIC DNA]</scope>
</reference>
<name>A0ABP0JIE9_9DINO</name>
<gene>
    <name evidence="3" type="ORF">CCMP2556_LOCUS11532</name>
    <name evidence="4" type="ORF">CCMP2556_LOCUS11541</name>
</gene>
<keyword evidence="5" id="KW-1185">Reference proteome</keyword>
<evidence type="ECO:0000313" key="5">
    <source>
        <dbReference type="Proteomes" id="UP001642484"/>
    </source>
</evidence>
<feature type="compositionally biased region" description="Basic and acidic residues" evidence="1">
    <location>
        <begin position="66"/>
        <end position="75"/>
    </location>
</feature>
<feature type="compositionally biased region" description="Gly residues" evidence="1">
    <location>
        <begin position="53"/>
        <end position="65"/>
    </location>
</feature>
<evidence type="ECO:0000259" key="2">
    <source>
        <dbReference type="PROSITE" id="PS51061"/>
    </source>
</evidence>
<dbReference type="SUPFAM" id="SSF82708">
    <property type="entry name" value="R3H domain"/>
    <property type="match status" value="1"/>
</dbReference>
<dbReference type="PROSITE" id="PS51061">
    <property type="entry name" value="R3H"/>
    <property type="match status" value="1"/>
</dbReference>
<dbReference type="InterPro" id="IPR001374">
    <property type="entry name" value="R3H_dom"/>
</dbReference>
<dbReference type="Pfam" id="PF01424">
    <property type="entry name" value="R3H"/>
    <property type="match status" value="1"/>
</dbReference>
<dbReference type="EMBL" id="CAXAMN010005535">
    <property type="protein sequence ID" value="CAK9014082.1"/>
    <property type="molecule type" value="Genomic_DNA"/>
</dbReference>
<feature type="domain" description="R3H" evidence="2">
    <location>
        <begin position="143"/>
        <end position="207"/>
    </location>
</feature>
<dbReference type="Gene3D" id="3.30.1370.50">
    <property type="entry name" value="R3H-like domain"/>
    <property type="match status" value="1"/>
</dbReference>
<evidence type="ECO:0000313" key="3">
    <source>
        <dbReference type="EMBL" id="CAK9014082.1"/>
    </source>
</evidence>
<evidence type="ECO:0000256" key="1">
    <source>
        <dbReference type="SAM" id="MobiDB-lite"/>
    </source>
</evidence>
<comment type="caution">
    <text evidence="4">The sequence shown here is derived from an EMBL/GenBank/DDBJ whole genome shotgun (WGS) entry which is preliminary data.</text>
</comment>
<feature type="region of interest" description="Disordered" evidence="1">
    <location>
        <begin position="27"/>
        <end position="75"/>
    </location>
</feature>
<evidence type="ECO:0000313" key="4">
    <source>
        <dbReference type="EMBL" id="CAK9014108.1"/>
    </source>
</evidence>
<dbReference type="Proteomes" id="UP001642484">
    <property type="component" value="Unassembled WGS sequence"/>
</dbReference>
<protein>
    <recommendedName>
        <fullName evidence="2">R3H domain-containing protein</fullName>
    </recommendedName>
</protein>
<dbReference type="EMBL" id="CAXAMN010005546">
    <property type="protein sequence ID" value="CAK9014108.1"/>
    <property type="molecule type" value="Genomic_DNA"/>
</dbReference>
<organism evidence="4 5">
    <name type="scientific">Durusdinium trenchii</name>
    <dbReference type="NCBI Taxonomy" id="1381693"/>
    <lineage>
        <taxon>Eukaryota</taxon>
        <taxon>Sar</taxon>
        <taxon>Alveolata</taxon>
        <taxon>Dinophyceae</taxon>
        <taxon>Suessiales</taxon>
        <taxon>Symbiodiniaceae</taxon>
        <taxon>Durusdinium</taxon>
    </lineage>
</organism>